<dbReference type="InterPro" id="IPR023809">
    <property type="entry name" value="Thiopep_bacteriocin_synth_dom"/>
</dbReference>
<gene>
    <name evidence="2" type="ORF">ACFPN6_23590</name>
</gene>
<evidence type="ECO:0000313" key="3">
    <source>
        <dbReference type="Proteomes" id="UP001596156"/>
    </source>
</evidence>
<comment type="caution">
    <text evidence="2">The sequence shown here is derived from an EMBL/GenBank/DDBJ whole genome shotgun (WGS) entry which is preliminary data.</text>
</comment>
<organism evidence="2 3">
    <name type="scientific">Streptomyces fimbriatus</name>
    <dbReference type="NCBI Taxonomy" id="68197"/>
    <lineage>
        <taxon>Bacteria</taxon>
        <taxon>Bacillati</taxon>
        <taxon>Actinomycetota</taxon>
        <taxon>Actinomycetes</taxon>
        <taxon>Kitasatosporales</taxon>
        <taxon>Streptomycetaceae</taxon>
        <taxon>Streptomyces</taxon>
    </lineage>
</organism>
<dbReference type="Proteomes" id="UP001596156">
    <property type="component" value="Unassembled WGS sequence"/>
</dbReference>
<keyword evidence="3" id="KW-1185">Reference proteome</keyword>
<proteinExistence type="predicted"/>
<dbReference type="RefSeq" id="WP_344645494.1">
    <property type="nucleotide sequence ID" value="NZ_BAAASS010000016.1"/>
</dbReference>
<evidence type="ECO:0000313" key="2">
    <source>
        <dbReference type="EMBL" id="MFC5227492.1"/>
    </source>
</evidence>
<name>A0ABW0DDJ4_STRFI</name>
<dbReference type="InterPro" id="IPR054643">
    <property type="entry name" value="TbtD_PbtD_pyrid"/>
</dbReference>
<accession>A0ABW0DDJ4</accession>
<reference evidence="3" key="1">
    <citation type="journal article" date="2019" name="Int. J. Syst. Evol. Microbiol.">
        <title>The Global Catalogue of Microorganisms (GCM) 10K type strain sequencing project: providing services to taxonomists for standard genome sequencing and annotation.</title>
        <authorList>
            <consortium name="The Broad Institute Genomics Platform"/>
            <consortium name="The Broad Institute Genome Sequencing Center for Infectious Disease"/>
            <person name="Wu L."/>
            <person name="Ma J."/>
        </authorList>
    </citation>
    <scope>NUCLEOTIDE SEQUENCE [LARGE SCALE GENOMIC DNA]</scope>
    <source>
        <strain evidence="3">CCM 8479</strain>
    </source>
</reference>
<feature type="domain" description="Thiopeptide-type bacteriocin biosynthesis" evidence="1">
    <location>
        <begin position="3"/>
        <end position="340"/>
    </location>
</feature>
<evidence type="ECO:0000259" key="1">
    <source>
        <dbReference type="Pfam" id="PF14028"/>
    </source>
</evidence>
<dbReference type="NCBIfam" id="NF045556">
    <property type="entry name" value="TbtD_PbtD_pyrid"/>
    <property type="match status" value="1"/>
</dbReference>
<sequence length="372" mass="41589">MMWRTFRVTYYDEDRGGLLLEAVKPLVERISPHVSSVHYLLHWLRGPHVRINVDARPEVFDDVVRPAVDELVKPYLTAHPSTAVVDAAETARRHERLAELEHEPGPLTPLLPDNSVREIPYDRRLHVLGSDRAADLLADFYAATTPLAFDTVAHLRTGGRLAGLAFDIMIASAHGLSGTGLRQGFVSFRSHAEAFLSWWPEAEGLREAWDRHYAAHRDQLVRRLDVLLAAIDAEAAEPSFVRGWLDAAGDVVRRGAELIAAGEMSMDPPWAHRSAENDELARSMLQKSPFHNRPRPPGVEVDKIWFDGYRLTLNYTYLHLTRLGLAPVERFLLCHLAANAAEDLFQVSATDVLLPAPGQSPRADAARVREPS</sequence>
<dbReference type="EMBL" id="JBHSKL010000029">
    <property type="protein sequence ID" value="MFC5227492.1"/>
    <property type="molecule type" value="Genomic_DNA"/>
</dbReference>
<dbReference type="Pfam" id="PF14028">
    <property type="entry name" value="Lant_dehydr_C"/>
    <property type="match status" value="1"/>
</dbReference>
<protein>
    <submittedName>
        <fullName evidence="2">Thiopeptide maturation pyridine synthase</fullName>
    </submittedName>
</protein>